<evidence type="ECO:0000256" key="7">
    <source>
        <dbReference type="ARBA" id="ARBA00023136"/>
    </source>
</evidence>
<accession>A0AAD2HP97</accession>
<dbReference type="GO" id="GO:0007005">
    <property type="term" value="P:mitochondrion organization"/>
    <property type="evidence" value="ECO:0007669"/>
    <property type="project" value="TreeGrafter"/>
</dbReference>
<dbReference type="PANTHER" id="PTHR12289:SF41">
    <property type="entry name" value="FAILED AXON CONNECTIONS-RELATED"/>
    <property type="match status" value="1"/>
</dbReference>
<name>A0AAD2HP97_9AGAR</name>
<evidence type="ECO:0000256" key="4">
    <source>
        <dbReference type="ARBA" id="ARBA00022787"/>
    </source>
</evidence>
<evidence type="ECO:0000256" key="5">
    <source>
        <dbReference type="ARBA" id="ARBA00022927"/>
    </source>
</evidence>
<feature type="domain" description="Mitochondrial outer membrane transport complex Sam37/metaxin N-terminal" evidence="8">
    <location>
        <begin position="22"/>
        <end position="149"/>
    </location>
</feature>
<evidence type="ECO:0000313" key="10">
    <source>
        <dbReference type="EMBL" id="CAK5277622.1"/>
    </source>
</evidence>
<evidence type="ECO:0000259" key="8">
    <source>
        <dbReference type="Pfam" id="PF10568"/>
    </source>
</evidence>
<dbReference type="AlphaFoldDB" id="A0AAD2HP97"/>
<feature type="domain" description="Metaxin glutathione S-transferase" evidence="9">
    <location>
        <begin position="201"/>
        <end position="268"/>
    </location>
</feature>
<keyword evidence="5" id="KW-0653">Protein transport</keyword>
<evidence type="ECO:0000256" key="3">
    <source>
        <dbReference type="ARBA" id="ARBA00022448"/>
    </source>
</evidence>
<dbReference type="SUPFAM" id="SSF47616">
    <property type="entry name" value="GST C-terminal domain-like"/>
    <property type="match status" value="1"/>
</dbReference>
<keyword evidence="3" id="KW-0813">Transport</keyword>
<keyword evidence="7" id="KW-0472">Membrane</keyword>
<evidence type="ECO:0000256" key="1">
    <source>
        <dbReference type="ARBA" id="ARBA00004294"/>
    </source>
</evidence>
<dbReference type="Proteomes" id="UP001295794">
    <property type="component" value="Unassembled WGS sequence"/>
</dbReference>
<reference evidence="10" key="1">
    <citation type="submission" date="2023-11" db="EMBL/GenBank/DDBJ databases">
        <authorList>
            <person name="De Vega J J."/>
            <person name="De Vega J J."/>
        </authorList>
    </citation>
    <scope>NUCLEOTIDE SEQUENCE</scope>
</reference>
<evidence type="ECO:0000256" key="6">
    <source>
        <dbReference type="ARBA" id="ARBA00023128"/>
    </source>
</evidence>
<protein>
    <recommendedName>
        <fullName evidence="12">Mitochondrial outer membrane transport complex Sam37/metaxin N-terminal domain-containing protein</fullName>
    </recommendedName>
</protein>
<proteinExistence type="inferred from homology"/>
<dbReference type="Pfam" id="PF10568">
    <property type="entry name" value="Tom37"/>
    <property type="match status" value="1"/>
</dbReference>
<dbReference type="InterPro" id="IPR036282">
    <property type="entry name" value="Glutathione-S-Trfase_C_sf"/>
</dbReference>
<evidence type="ECO:0000259" key="9">
    <source>
        <dbReference type="Pfam" id="PF17171"/>
    </source>
</evidence>
<evidence type="ECO:0000313" key="11">
    <source>
        <dbReference type="Proteomes" id="UP001295794"/>
    </source>
</evidence>
<keyword evidence="6" id="KW-0496">Mitochondrion</keyword>
<evidence type="ECO:0008006" key="12">
    <source>
        <dbReference type="Google" id="ProtNLM"/>
    </source>
</evidence>
<comment type="similarity">
    <text evidence="2">Belongs to the metaxin family.</text>
</comment>
<dbReference type="InterPro" id="IPR019564">
    <property type="entry name" value="Sam37/metaxin_N"/>
</dbReference>
<sequence length="342" mass="37871">MSQPVLHIWPAHFGLISSDPSCLAAALLLQLTIPGKFAIEYCTNPDLSPSGSLPYLSHENTYISSLPSIINYLTLLEGGNFKAVDVDAGLSAIENSKKIAWCSHVESNLGTLVAYVLYSATSNWTQLTHRTLASTLPVPQRYYVPIRMRNMTRPRLEAAGLWSEQSAEASSSPMRSIGLPKEALAEKFAQTIQRDKATQMAKDCLDTYARLLGTNAYNEYFIRNRLTLLDVQFAAYILILLKPPFPEPVISDLLRTSYPSLVAHAERLLELSQASPPPPVKASSIRQSLVSLLPRPLWRATPPQSPEDILQERLTWGWISMAVGSVALFIMTQGIPLREIPN</sequence>
<organism evidence="10 11">
    <name type="scientific">Mycena citricolor</name>
    <dbReference type="NCBI Taxonomy" id="2018698"/>
    <lineage>
        <taxon>Eukaryota</taxon>
        <taxon>Fungi</taxon>
        <taxon>Dikarya</taxon>
        <taxon>Basidiomycota</taxon>
        <taxon>Agaricomycotina</taxon>
        <taxon>Agaricomycetes</taxon>
        <taxon>Agaricomycetidae</taxon>
        <taxon>Agaricales</taxon>
        <taxon>Marasmiineae</taxon>
        <taxon>Mycenaceae</taxon>
        <taxon>Mycena</taxon>
    </lineage>
</organism>
<dbReference type="InterPro" id="IPR050931">
    <property type="entry name" value="Mito_Protein_Transport_Metaxin"/>
</dbReference>
<comment type="caution">
    <text evidence="10">The sequence shown here is derived from an EMBL/GenBank/DDBJ whole genome shotgun (WGS) entry which is preliminary data.</text>
</comment>
<gene>
    <name evidence="10" type="ORF">MYCIT1_LOCUS26632</name>
</gene>
<keyword evidence="11" id="KW-1185">Reference proteome</keyword>
<comment type="subcellular location">
    <subcellularLocation>
        <location evidence="1">Mitochondrion outer membrane</location>
    </subcellularLocation>
</comment>
<dbReference type="GO" id="GO:0015031">
    <property type="term" value="P:protein transport"/>
    <property type="evidence" value="ECO:0007669"/>
    <property type="project" value="UniProtKB-KW"/>
</dbReference>
<dbReference type="GO" id="GO:0001401">
    <property type="term" value="C:SAM complex"/>
    <property type="evidence" value="ECO:0007669"/>
    <property type="project" value="InterPro"/>
</dbReference>
<keyword evidence="4" id="KW-1000">Mitochondrion outer membrane</keyword>
<dbReference type="InterPro" id="IPR033468">
    <property type="entry name" value="Metaxin_GST"/>
</dbReference>
<dbReference type="EMBL" id="CAVNYO010000419">
    <property type="protein sequence ID" value="CAK5277622.1"/>
    <property type="molecule type" value="Genomic_DNA"/>
</dbReference>
<evidence type="ECO:0000256" key="2">
    <source>
        <dbReference type="ARBA" id="ARBA00009170"/>
    </source>
</evidence>
<dbReference type="PANTHER" id="PTHR12289">
    <property type="entry name" value="METAXIN RELATED"/>
    <property type="match status" value="1"/>
</dbReference>
<dbReference type="Pfam" id="PF17171">
    <property type="entry name" value="GST_C_6"/>
    <property type="match status" value="1"/>
</dbReference>